<dbReference type="PROSITE" id="PS51156">
    <property type="entry name" value="ELM2"/>
    <property type="match status" value="1"/>
</dbReference>
<evidence type="ECO:0000256" key="1">
    <source>
        <dbReference type="ARBA" id="ARBA00023242"/>
    </source>
</evidence>
<keyword evidence="4" id="KW-1185">Reference proteome</keyword>
<dbReference type="GO" id="GO:0005654">
    <property type="term" value="C:nucleoplasm"/>
    <property type="evidence" value="ECO:0007669"/>
    <property type="project" value="TreeGrafter"/>
</dbReference>
<dbReference type="GO" id="GO:0000122">
    <property type="term" value="P:negative regulation of transcription by RNA polymerase II"/>
    <property type="evidence" value="ECO:0007669"/>
    <property type="project" value="TreeGrafter"/>
</dbReference>
<keyword evidence="1" id="KW-0539">Nucleus</keyword>
<evidence type="ECO:0000259" key="2">
    <source>
        <dbReference type="PROSITE" id="PS51156"/>
    </source>
</evidence>
<dbReference type="Gene3D" id="1.10.10.60">
    <property type="entry name" value="Homeodomain-like"/>
    <property type="match status" value="1"/>
</dbReference>
<dbReference type="InterPro" id="IPR000949">
    <property type="entry name" value="ELM2_dom"/>
</dbReference>
<reference evidence="5" key="1">
    <citation type="submission" date="2016-06" db="UniProtKB">
        <authorList>
            <consortium name="WormBaseParasite"/>
        </authorList>
    </citation>
    <scope>IDENTIFICATION</scope>
</reference>
<dbReference type="EMBL" id="UZAN01063671">
    <property type="protein sequence ID" value="VDP93555.1"/>
    <property type="molecule type" value="Genomic_DNA"/>
</dbReference>
<evidence type="ECO:0000313" key="4">
    <source>
        <dbReference type="Proteomes" id="UP000272942"/>
    </source>
</evidence>
<gene>
    <name evidence="3" type="ORF">ECPE_LOCUS16283</name>
</gene>
<protein>
    <submittedName>
        <fullName evidence="5">ELM2 domain-containing protein</fullName>
    </submittedName>
</protein>
<proteinExistence type="predicted"/>
<name>A0A183BAP8_9TREM</name>
<evidence type="ECO:0000313" key="3">
    <source>
        <dbReference type="EMBL" id="VDP93555.1"/>
    </source>
</evidence>
<feature type="domain" description="ELM2" evidence="2">
    <location>
        <begin position="1"/>
        <end position="18"/>
    </location>
</feature>
<sequence>MRCNYDADEALQRLRFRTVSPGEIPGYMETWSEADATAFEKGFALYNKDFKQIRDTRVSYFFSSVSSLCNLHTTLKIVVHSVENIYLYVISISTKLEKKWVLHCLNSPCISPTSKKGGFISLSLTDAIHEQALELGR</sequence>
<dbReference type="WBParaSite" id="ECPE_0001632601-mRNA-1">
    <property type="protein sequence ID" value="ECPE_0001632601-mRNA-1"/>
    <property type="gene ID" value="ECPE_0001632601"/>
</dbReference>
<dbReference type="GO" id="GO:0042826">
    <property type="term" value="F:histone deacetylase binding"/>
    <property type="evidence" value="ECO:0007669"/>
    <property type="project" value="TreeGrafter"/>
</dbReference>
<reference evidence="3 4" key="2">
    <citation type="submission" date="2018-11" db="EMBL/GenBank/DDBJ databases">
        <authorList>
            <consortium name="Pathogen Informatics"/>
        </authorList>
    </citation>
    <scope>NUCLEOTIDE SEQUENCE [LARGE SCALE GENOMIC DNA]</scope>
    <source>
        <strain evidence="3 4">Egypt</strain>
    </source>
</reference>
<dbReference type="GO" id="GO:0003714">
    <property type="term" value="F:transcription corepressor activity"/>
    <property type="evidence" value="ECO:0007669"/>
    <property type="project" value="TreeGrafter"/>
</dbReference>
<organism evidence="5">
    <name type="scientific">Echinostoma caproni</name>
    <dbReference type="NCBI Taxonomy" id="27848"/>
    <lineage>
        <taxon>Eukaryota</taxon>
        <taxon>Metazoa</taxon>
        <taxon>Spiralia</taxon>
        <taxon>Lophotrochozoa</taxon>
        <taxon>Platyhelminthes</taxon>
        <taxon>Trematoda</taxon>
        <taxon>Digenea</taxon>
        <taxon>Plagiorchiida</taxon>
        <taxon>Echinostomata</taxon>
        <taxon>Echinostomatoidea</taxon>
        <taxon>Echinostomatidae</taxon>
        <taxon>Echinostoma</taxon>
    </lineage>
</organism>
<dbReference type="PANTHER" id="PTHR10865">
    <property type="entry name" value="METASTASIS-ASSOCIATED PROTEIN AND MESODERM INDUCTION EARLY RESPONSE PROTEIN"/>
    <property type="match status" value="1"/>
</dbReference>
<evidence type="ECO:0000313" key="5">
    <source>
        <dbReference type="WBParaSite" id="ECPE_0001632601-mRNA-1"/>
    </source>
</evidence>
<dbReference type="OrthoDB" id="5916873at2759"/>
<accession>A0A183BAP8</accession>
<dbReference type="PANTHER" id="PTHR10865:SF28">
    <property type="entry name" value="ELM2 DOMAIN-CONTAINING PROTEIN"/>
    <property type="match status" value="1"/>
</dbReference>
<dbReference type="InterPro" id="IPR040138">
    <property type="entry name" value="MIER/MTA"/>
</dbReference>
<dbReference type="AlphaFoldDB" id="A0A183BAP8"/>
<dbReference type="Proteomes" id="UP000272942">
    <property type="component" value="Unassembled WGS sequence"/>
</dbReference>